<proteinExistence type="predicted"/>
<protein>
    <submittedName>
        <fullName evidence="1">Uncharacterized protein</fullName>
    </submittedName>
</protein>
<gene>
    <name evidence="1" type="ORF">BDN72DRAFT_849858</name>
</gene>
<organism evidence="1 2">
    <name type="scientific">Pluteus cervinus</name>
    <dbReference type="NCBI Taxonomy" id="181527"/>
    <lineage>
        <taxon>Eukaryota</taxon>
        <taxon>Fungi</taxon>
        <taxon>Dikarya</taxon>
        <taxon>Basidiomycota</taxon>
        <taxon>Agaricomycotina</taxon>
        <taxon>Agaricomycetes</taxon>
        <taxon>Agaricomycetidae</taxon>
        <taxon>Agaricales</taxon>
        <taxon>Pluteineae</taxon>
        <taxon>Pluteaceae</taxon>
        <taxon>Pluteus</taxon>
    </lineage>
</organism>
<evidence type="ECO:0000313" key="2">
    <source>
        <dbReference type="Proteomes" id="UP000308600"/>
    </source>
</evidence>
<dbReference type="Proteomes" id="UP000308600">
    <property type="component" value="Unassembled WGS sequence"/>
</dbReference>
<sequence>MDHLPVEVILKILRGSTDTDLFVFAQISRYLNSVATSHYLRRHTGVQRLDSVSLIFDGSRVISRMGTYRPAHRNPSVDILAFLSLAFDIKNLDQFVWEFLDPDFPNSFRTVIRHLHRLTAFLRRLESVRRVSLKMHQWTALLLKMMLRSGLLDEWTVAITDLFNACIEKLKMDPEGAEAFEVVDGFNSEAQCSLEDDPSRGIVGRVLERLMGTRDLTEPCSSWTIDNEGARFPMLNPNIACPLSSGARSVSELTKKFKISSTAFFDPPFFEWTYRFISFAPLISLALENLSYTAMWWEVIFSWLAVPLQHCLEELTIRECDHIQGLPLAEFLRNLRCLKHCIITESLLYSSPPDFVPFNLPNLVSLAASSHFLSIIRPKGFQAWKRLLNIPSPLTTLRIFPSHGYPTGFPVSITAVLEAYSNVPWIILDLNLNSRFHDFAISSDRCGGLRSRLRNQYGLVKELVISKDMISSVTKNFEDLAVFEGLKVFRVVGDAVRTTGGDDLENKDGWIHSIFLELLKRQCPSLELVKLEGADGEVVVHDLR</sequence>
<keyword evidence="2" id="KW-1185">Reference proteome</keyword>
<name>A0ACD3A6F3_9AGAR</name>
<accession>A0ACD3A6F3</accession>
<dbReference type="EMBL" id="ML208678">
    <property type="protein sequence ID" value="TFK61260.1"/>
    <property type="molecule type" value="Genomic_DNA"/>
</dbReference>
<evidence type="ECO:0000313" key="1">
    <source>
        <dbReference type="EMBL" id="TFK61260.1"/>
    </source>
</evidence>
<reference evidence="1 2" key="1">
    <citation type="journal article" date="2019" name="Nat. Ecol. Evol.">
        <title>Megaphylogeny resolves global patterns of mushroom evolution.</title>
        <authorList>
            <person name="Varga T."/>
            <person name="Krizsan K."/>
            <person name="Foldi C."/>
            <person name="Dima B."/>
            <person name="Sanchez-Garcia M."/>
            <person name="Sanchez-Ramirez S."/>
            <person name="Szollosi G.J."/>
            <person name="Szarkandi J.G."/>
            <person name="Papp V."/>
            <person name="Albert L."/>
            <person name="Andreopoulos W."/>
            <person name="Angelini C."/>
            <person name="Antonin V."/>
            <person name="Barry K.W."/>
            <person name="Bougher N.L."/>
            <person name="Buchanan P."/>
            <person name="Buyck B."/>
            <person name="Bense V."/>
            <person name="Catcheside P."/>
            <person name="Chovatia M."/>
            <person name="Cooper J."/>
            <person name="Damon W."/>
            <person name="Desjardin D."/>
            <person name="Finy P."/>
            <person name="Geml J."/>
            <person name="Haridas S."/>
            <person name="Hughes K."/>
            <person name="Justo A."/>
            <person name="Karasinski D."/>
            <person name="Kautmanova I."/>
            <person name="Kiss B."/>
            <person name="Kocsube S."/>
            <person name="Kotiranta H."/>
            <person name="LaButti K.M."/>
            <person name="Lechner B.E."/>
            <person name="Liimatainen K."/>
            <person name="Lipzen A."/>
            <person name="Lukacs Z."/>
            <person name="Mihaltcheva S."/>
            <person name="Morgado L.N."/>
            <person name="Niskanen T."/>
            <person name="Noordeloos M.E."/>
            <person name="Ohm R.A."/>
            <person name="Ortiz-Santana B."/>
            <person name="Ovrebo C."/>
            <person name="Racz N."/>
            <person name="Riley R."/>
            <person name="Savchenko A."/>
            <person name="Shiryaev A."/>
            <person name="Soop K."/>
            <person name="Spirin V."/>
            <person name="Szebenyi C."/>
            <person name="Tomsovsky M."/>
            <person name="Tulloss R.E."/>
            <person name="Uehling J."/>
            <person name="Grigoriev I.V."/>
            <person name="Vagvolgyi C."/>
            <person name="Papp T."/>
            <person name="Martin F.M."/>
            <person name="Miettinen O."/>
            <person name="Hibbett D.S."/>
            <person name="Nagy L.G."/>
        </authorList>
    </citation>
    <scope>NUCLEOTIDE SEQUENCE [LARGE SCALE GENOMIC DNA]</scope>
    <source>
        <strain evidence="1 2">NL-1719</strain>
    </source>
</reference>